<feature type="compositionally biased region" description="Basic and acidic residues" evidence="1">
    <location>
        <begin position="24"/>
        <end position="33"/>
    </location>
</feature>
<sequence length="33" mass="3670">MESRMTFGMMKKCGGHSNMGAIRDGWHKKEGNG</sequence>
<evidence type="ECO:0000313" key="3">
    <source>
        <dbReference type="Proteomes" id="UP000607653"/>
    </source>
</evidence>
<dbReference type="EMBL" id="DUZY01000004">
    <property type="protein sequence ID" value="DAD37708.1"/>
    <property type="molecule type" value="Genomic_DNA"/>
</dbReference>
<reference evidence="2 3" key="1">
    <citation type="journal article" date="2020" name="Mol. Biol. Evol.">
        <title>Distinct Expression and Methylation Patterns for Genes with Different Fates following a Single Whole-Genome Duplication in Flowering Plants.</title>
        <authorList>
            <person name="Shi T."/>
            <person name="Rahmani R.S."/>
            <person name="Gugger P.F."/>
            <person name="Wang M."/>
            <person name="Li H."/>
            <person name="Zhang Y."/>
            <person name="Li Z."/>
            <person name="Wang Q."/>
            <person name="Van de Peer Y."/>
            <person name="Marchal K."/>
            <person name="Chen J."/>
        </authorList>
    </citation>
    <scope>NUCLEOTIDE SEQUENCE [LARGE SCALE GENOMIC DNA]</scope>
    <source>
        <tissue evidence="2">Leaf</tissue>
    </source>
</reference>
<evidence type="ECO:0000313" key="2">
    <source>
        <dbReference type="EMBL" id="DAD37708.1"/>
    </source>
</evidence>
<proteinExistence type="predicted"/>
<comment type="caution">
    <text evidence="2">The sequence shown here is derived from an EMBL/GenBank/DDBJ whole genome shotgun (WGS) entry which is preliminary data.</text>
</comment>
<keyword evidence="3" id="KW-1185">Reference proteome</keyword>
<organism evidence="2 3">
    <name type="scientific">Nelumbo nucifera</name>
    <name type="common">Sacred lotus</name>
    <dbReference type="NCBI Taxonomy" id="4432"/>
    <lineage>
        <taxon>Eukaryota</taxon>
        <taxon>Viridiplantae</taxon>
        <taxon>Streptophyta</taxon>
        <taxon>Embryophyta</taxon>
        <taxon>Tracheophyta</taxon>
        <taxon>Spermatophyta</taxon>
        <taxon>Magnoliopsida</taxon>
        <taxon>Proteales</taxon>
        <taxon>Nelumbonaceae</taxon>
        <taxon>Nelumbo</taxon>
    </lineage>
</organism>
<dbReference type="AlphaFoldDB" id="A0A822Z886"/>
<gene>
    <name evidence="2" type="ORF">HUJ06_008349</name>
</gene>
<protein>
    <submittedName>
        <fullName evidence="2">Uncharacterized protein</fullName>
    </submittedName>
</protein>
<accession>A0A822Z886</accession>
<evidence type="ECO:0000256" key="1">
    <source>
        <dbReference type="SAM" id="MobiDB-lite"/>
    </source>
</evidence>
<name>A0A822Z886_NELNU</name>
<dbReference type="Proteomes" id="UP000607653">
    <property type="component" value="Unassembled WGS sequence"/>
</dbReference>
<feature type="region of interest" description="Disordered" evidence="1">
    <location>
        <begin position="1"/>
        <end position="33"/>
    </location>
</feature>